<dbReference type="OrthoDB" id="9802264at2"/>
<dbReference type="PANTHER" id="PTHR24220">
    <property type="entry name" value="IMPORT ATP-BINDING PROTEIN"/>
    <property type="match status" value="1"/>
</dbReference>
<dbReference type="eggNOG" id="COG1136">
    <property type="taxonomic scope" value="Bacteria"/>
</dbReference>
<keyword evidence="7" id="KW-1185">Reference proteome</keyword>
<keyword evidence="3" id="KW-0547">Nucleotide-binding</keyword>
<dbReference type="Proteomes" id="UP000009284">
    <property type="component" value="Chromosome"/>
</dbReference>
<keyword evidence="2" id="KW-1003">Cell membrane</keyword>
<dbReference type="Gene3D" id="3.40.50.300">
    <property type="entry name" value="P-loop containing nucleotide triphosphate hydrolases"/>
    <property type="match status" value="1"/>
</dbReference>
<comment type="similarity">
    <text evidence="1">Belongs to the ABC transporter superfamily.</text>
</comment>
<dbReference type="InterPro" id="IPR003439">
    <property type="entry name" value="ABC_transporter-like_ATP-bd"/>
</dbReference>
<dbReference type="GO" id="GO:0044874">
    <property type="term" value="P:lipoprotein localization to outer membrane"/>
    <property type="evidence" value="ECO:0007669"/>
    <property type="project" value="TreeGrafter"/>
</dbReference>
<dbReference type="GO" id="GO:0005524">
    <property type="term" value="F:ATP binding"/>
    <property type="evidence" value="ECO:0007669"/>
    <property type="project" value="UniProtKB-KW"/>
</dbReference>
<dbReference type="PANTHER" id="PTHR24220:SF689">
    <property type="entry name" value="LIPOPROTEIN-RELEASING SYSTEM ATP-BINDING PROTEIN LOLD"/>
    <property type="match status" value="1"/>
</dbReference>
<dbReference type="InterPro" id="IPR003593">
    <property type="entry name" value="AAA+_ATPase"/>
</dbReference>
<evidence type="ECO:0000256" key="3">
    <source>
        <dbReference type="ARBA" id="ARBA00022741"/>
    </source>
</evidence>
<accession>G4Q9Z0</accession>
<dbReference type="PROSITE" id="PS50893">
    <property type="entry name" value="ABC_TRANSPORTER_2"/>
    <property type="match status" value="1"/>
</dbReference>
<evidence type="ECO:0000256" key="1">
    <source>
        <dbReference type="ARBA" id="ARBA00005417"/>
    </source>
</evidence>
<dbReference type="SUPFAM" id="SSF52540">
    <property type="entry name" value="P-loop containing nucleoside triphosphate hydrolases"/>
    <property type="match status" value="1"/>
</dbReference>
<evidence type="ECO:0000259" key="5">
    <source>
        <dbReference type="PROSITE" id="PS50893"/>
    </source>
</evidence>
<dbReference type="SMART" id="SM00382">
    <property type="entry name" value="AAA"/>
    <property type="match status" value="1"/>
</dbReference>
<evidence type="ECO:0000256" key="2">
    <source>
        <dbReference type="ARBA" id="ARBA00022475"/>
    </source>
</evidence>
<dbReference type="GO" id="GO:0089705">
    <property type="term" value="P:protein localization to outer membrane"/>
    <property type="evidence" value="ECO:0007669"/>
    <property type="project" value="TreeGrafter"/>
</dbReference>
<dbReference type="STRING" id="1008459.TASI_1157"/>
<dbReference type="InterPro" id="IPR015854">
    <property type="entry name" value="ABC_transpr_LolD-like"/>
</dbReference>
<keyword evidence="2" id="KW-0472">Membrane</keyword>
<evidence type="ECO:0000313" key="7">
    <source>
        <dbReference type="Proteomes" id="UP000009284"/>
    </source>
</evidence>
<dbReference type="GO" id="GO:0005886">
    <property type="term" value="C:plasma membrane"/>
    <property type="evidence" value="ECO:0007669"/>
    <property type="project" value="TreeGrafter"/>
</dbReference>
<organism evidence="6 7">
    <name type="scientific">Taylorella asinigenitalis (strain MCE3)</name>
    <dbReference type="NCBI Taxonomy" id="1008459"/>
    <lineage>
        <taxon>Bacteria</taxon>
        <taxon>Pseudomonadati</taxon>
        <taxon>Pseudomonadota</taxon>
        <taxon>Betaproteobacteria</taxon>
        <taxon>Burkholderiales</taxon>
        <taxon>Alcaligenaceae</taxon>
        <taxon>Taylorella</taxon>
    </lineage>
</organism>
<protein>
    <submittedName>
        <fullName evidence="6">ABC transporter, ATP-binding protein</fullName>
    </submittedName>
</protein>
<evidence type="ECO:0000256" key="4">
    <source>
        <dbReference type="ARBA" id="ARBA00022840"/>
    </source>
</evidence>
<keyword evidence="4 6" id="KW-0067">ATP-binding</keyword>
<dbReference type="GO" id="GO:0016887">
    <property type="term" value="F:ATP hydrolysis activity"/>
    <property type="evidence" value="ECO:0007669"/>
    <property type="project" value="InterPro"/>
</dbReference>
<proteinExistence type="inferred from homology"/>
<dbReference type="HOGENOM" id="CLU_000604_1_22_4"/>
<sequence length="231" mass="25379">MLEISELLITRGEGSQAFEIELPHFVANYGEAVALCGQSGCGKSSILEVIGLILKPDSLKTYSLGSEDIATPILNAQHTKLAKLRARNFGFMLQTGGLLPYLTSLENIALSCKIIGEELDEPWLSPIIDRLGASHLLSKYPSQLSIGERQRVSFLRSIAHKPQVLLADEPTAALDPHKADELFDIILESVAELEMCAIIVTHDWSHVVKHALPSYTAEVYESRSVFSKVQL</sequence>
<gene>
    <name evidence="6" type="ordered locus">TASI_1157</name>
</gene>
<name>G4Q9Z0_TAYAM</name>
<dbReference type="Pfam" id="PF00005">
    <property type="entry name" value="ABC_tran"/>
    <property type="match status" value="1"/>
</dbReference>
<evidence type="ECO:0000313" key="6">
    <source>
        <dbReference type="EMBL" id="AEP36909.1"/>
    </source>
</evidence>
<dbReference type="RefSeq" id="WP_014111803.1">
    <property type="nucleotide sequence ID" value="NC_016043.1"/>
</dbReference>
<dbReference type="GO" id="GO:0022857">
    <property type="term" value="F:transmembrane transporter activity"/>
    <property type="evidence" value="ECO:0007669"/>
    <property type="project" value="TreeGrafter"/>
</dbReference>
<reference key="1">
    <citation type="submission" date="2011-09" db="EMBL/GenBank/DDBJ databases">
        <title>Genomic characterization of the Taylorella genus.</title>
        <authorList>
            <person name="Hebert L."/>
            <person name="Moumen B."/>
            <person name="Pons N."/>
            <person name="Duquesne F."/>
            <person name="Breuil M.-F."/>
            <person name="Goux D."/>
            <person name="Batto J.-M."/>
            <person name="Renault P."/>
            <person name="Laugier C."/>
            <person name="Petry S."/>
        </authorList>
    </citation>
    <scope>NUCLEOTIDE SEQUENCE</scope>
    <source>
        <strain>MCE3</strain>
    </source>
</reference>
<dbReference type="InterPro" id="IPR027417">
    <property type="entry name" value="P-loop_NTPase"/>
</dbReference>
<feature type="domain" description="ABC transporter" evidence="5">
    <location>
        <begin position="2"/>
        <end position="231"/>
    </location>
</feature>
<dbReference type="AlphaFoldDB" id="G4Q9Z0"/>
<reference evidence="6 7" key="2">
    <citation type="journal article" date="2012" name="PLoS ONE">
        <title>Genomic characterization of the taylorella genus.</title>
        <authorList>
            <person name="Hebert L."/>
            <person name="Moumen B."/>
            <person name="Pons N."/>
            <person name="Duquesne F."/>
            <person name="Breuil M.F."/>
            <person name="Goux D."/>
            <person name="Batto J.M."/>
            <person name="Laugier C."/>
            <person name="Renault P."/>
            <person name="Petry S."/>
        </authorList>
    </citation>
    <scope>NUCLEOTIDE SEQUENCE [LARGE SCALE GENOMIC DNA]</scope>
    <source>
        <strain evidence="6 7">MCE3</strain>
    </source>
</reference>
<dbReference type="KEGG" id="tas:TASI_1157"/>
<dbReference type="EMBL" id="CP003059">
    <property type="protein sequence ID" value="AEP36909.1"/>
    <property type="molecule type" value="Genomic_DNA"/>
</dbReference>